<dbReference type="SUPFAM" id="SSF52540">
    <property type="entry name" value="P-loop containing nucleoside triphosphate hydrolases"/>
    <property type="match status" value="1"/>
</dbReference>
<evidence type="ECO:0000256" key="8">
    <source>
        <dbReference type="ARBA" id="ARBA00022840"/>
    </source>
</evidence>
<dbReference type="GO" id="GO:0004798">
    <property type="term" value="F:dTMP kinase activity"/>
    <property type="evidence" value="ECO:0007669"/>
    <property type="project" value="UniProtKB-EC"/>
</dbReference>
<dbReference type="Gene3D" id="3.40.50.300">
    <property type="entry name" value="P-loop containing nucleotide triphosphate hydrolases"/>
    <property type="match status" value="1"/>
</dbReference>
<keyword evidence="12" id="KW-1185">Reference proteome</keyword>
<evidence type="ECO:0000256" key="2">
    <source>
        <dbReference type="ARBA" id="ARBA00009776"/>
    </source>
</evidence>
<dbReference type="GO" id="GO:0005524">
    <property type="term" value="F:ATP binding"/>
    <property type="evidence" value="ECO:0007669"/>
    <property type="project" value="UniProtKB-KW"/>
</dbReference>
<proteinExistence type="inferred from homology"/>
<comment type="pathway">
    <text evidence="1">Pyrimidine metabolism; dTTP biosynthesis.</text>
</comment>
<dbReference type="EMBL" id="MN032614">
    <property type="protein sequence ID" value="QDJ96770.1"/>
    <property type="molecule type" value="Genomic_DNA"/>
</dbReference>
<dbReference type="UniPathway" id="UPA00575"/>
<reference evidence="11" key="1">
    <citation type="submission" date="2019-06" db="EMBL/GenBank/DDBJ databases">
        <title>Complete genome sequence of Aeromonas hydrophila bacteriophage PS1.</title>
        <authorList>
            <person name="Rai S."/>
            <person name="Tyagi A."/>
            <person name="Kumar N."/>
            <person name="Singh N."/>
        </authorList>
    </citation>
    <scope>NUCLEOTIDE SEQUENCE [LARGE SCALE GENOMIC DNA]</scope>
</reference>
<evidence type="ECO:0000313" key="11">
    <source>
        <dbReference type="EMBL" id="QDJ96770.1"/>
    </source>
</evidence>
<dbReference type="GO" id="GO:0006233">
    <property type="term" value="P:dTDP biosynthetic process"/>
    <property type="evidence" value="ECO:0007669"/>
    <property type="project" value="InterPro"/>
</dbReference>
<dbReference type="EC" id="2.7.4.9" evidence="3"/>
<dbReference type="PANTHER" id="PTHR10344">
    <property type="entry name" value="THYMIDYLATE KINASE"/>
    <property type="match status" value="1"/>
</dbReference>
<evidence type="ECO:0000256" key="7">
    <source>
        <dbReference type="ARBA" id="ARBA00022777"/>
    </source>
</evidence>
<name>A0A514TUV9_9CAUD</name>
<gene>
    <name evidence="11" type="ORF">PS1_0012</name>
</gene>
<protein>
    <recommendedName>
        <fullName evidence="3">dTMP kinase</fullName>
        <ecNumber evidence="3">2.7.4.9</ecNumber>
    </recommendedName>
</protein>
<dbReference type="HAMAP" id="MF_00165">
    <property type="entry name" value="Thymidylate_kinase"/>
    <property type="match status" value="1"/>
</dbReference>
<keyword evidence="4" id="KW-0808">Transferase</keyword>
<dbReference type="GO" id="GO:0006227">
    <property type="term" value="P:dUDP biosynthetic process"/>
    <property type="evidence" value="ECO:0007669"/>
    <property type="project" value="TreeGrafter"/>
</dbReference>
<accession>A0A514TUV9</accession>
<evidence type="ECO:0000259" key="10">
    <source>
        <dbReference type="Pfam" id="PF02223"/>
    </source>
</evidence>
<organism evidence="11 12">
    <name type="scientific">Aeromonas phage PS1</name>
    <dbReference type="NCBI Taxonomy" id="2591406"/>
    <lineage>
        <taxon>Viruses</taxon>
        <taxon>Duplodnaviria</taxon>
        <taxon>Heunggongvirae</taxon>
        <taxon>Uroviricota</taxon>
        <taxon>Caudoviricetes</taxon>
        <taxon>Chimalliviridae</taxon>
        <taxon>Ferozepurvirus</taxon>
        <taxon>Ferozepurvirus PS1</taxon>
    </lineage>
</organism>
<evidence type="ECO:0000256" key="5">
    <source>
        <dbReference type="ARBA" id="ARBA00022727"/>
    </source>
</evidence>
<keyword evidence="8" id="KW-0067">ATP-binding</keyword>
<keyword evidence="7 11" id="KW-0418">Kinase</keyword>
<dbReference type="InterPro" id="IPR027417">
    <property type="entry name" value="P-loop_NTPase"/>
</dbReference>
<dbReference type="InterPro" id="IPR039430">
    <property type="entry name" value="Thymidylate_kin-like_dom"/>
</dbReference>
<feature type="domain" description="Thymidylate kinase-like" evidence="10">
    <location>
        <begin position="8"/>
        <end position="175"/>
    </location>
</feature>
<dbReference type="PANTHER" id="PTHR10344:SF4">
    <property type="entry name" value="UMP-CMP KINASE 2, MITOCHONDRIAL"/>
    <property type="match status" value="1"/>
</dbReference>
<comment type="similarity">
    <text evidence="2">Belongs to the thymidylate kinase family.</text>
</comment>
<evidence type="ECO:0000256" key="9">
    <source>
        <dbReference type="ARBA" id="ARBA00048743"/>
    </source>
</evidence>
<dbReference type="GO" id="GO:0006235">
    <property type="term" value="P:dTTP biosynthetic process"/>
    <property type="evidence" value="ECO:0007669"/>
    <property type="project" value="UniProtKB-UniPathway"/>
</dbReference>
<dbReference type="InterPro" id="IPR018094">
    <property type="entry name" value="Thymidylate_kinase"/>
</dbReference>
<dbReference type="Proteomes" id="UP000317703">
    <property type="component" value="Segment"/>
</dbReference>
<evidence type="ECO:0000313" key="12">
    <source>
        <dbReference type="Proteomes" id="UP000317703"/>
    </source>
</evidence>
<keyword evidence="6" id="KW-0547">Nucleotide-binding</keyword>
<sequence>MGLYIVVEAMDFGGKSTVCKKLGAAIKARVTAEPFNESPESQAFKAKLVSNTMTKDEEIQGFGVSRVEAFQKVIGPYLKHGRDVISDRNFITSMVYQSDDHVTPSEIFQFNKKLLSSYGFDILPSLVIFIDINHEEFLERLNKAVEEKREVNAKDLMFKDKDVFETYRDKYLRSLDYLVDQFGVNVQILRPDETSLENLLKIVNNFKVAA</sequence>
<evidence type="ECO:0000256" key="3">
    <source>
        <dbReference type="ARBA" id="ARBA00012980"/>
    </source>
</evidence>
<evidence type="ECO:0000256" key="1">
    <source>
        <dbReference type="ARBA" id="ARBA00004992"/>
    </source>
</evidence>
<evidence type="ECO:0000256" key="4">
    <source>
        <dbReference type="ARBA" id="ARBA00022679"/>
    </source>
</evidence>
<keyword evidence="5" id="KW-0545">Nucleotide biosynthesis</keyword>
<dbReference type="Pfam" id="PF02223">
    <property type="entry name" value="Thymidylate_kin"/>
    <property type="match status" value="1"/>
</dbReference>
<comment type="catalytic activity">
    <reaction evidence="9">
        <text>dTMP + ATP = dTDP + ADP</text>
        <dbReference type="Rhea" id="RHEA:13517"/>
        <dbReference type="ChEBI" id="CHEBI:30616"/>
        <dbReference type="ChEBI" id="CHEBI:58369"/>
        <dbReference type="ChEBI" id="CHEBI:63528"/>
        <dbReference type="ChEBI" id="CHEBI:456216"/>
        <dbReference type="EC" id="2.7.4.9"/>
    </reaction>
</comment>
<evidence type="ECO:0000256" key="6">
    <source>
        <dbReference type="ARBA" id="ARBA00022741"/>
    </source>
</evidence>